<gene>
    <name evidence="1" type="ORF">D9T17_02405</name>
</gene>
<comment type="caution">
    <text evidence="1">The sequence shown here is derived from an EMBL/GenBank/DDBJ whole genome shotgun (WGS) entry which is preliminary data.</text>
</comment>
<reference evidence="1 2" key="1">
    <citation type="submission" date="2018-10" db="EMBL/GenBank/DDBJ databases">
        <title>The genome of Lysobacter enzymogenes OH11.</title>
        <authorList>
            <person name="Liu F."/>
            <person name="Zhao Y."/>
            <person name="Qian G."/>
            <person name="Chen Y."/>
            <person name="Xu H."/>
        </authorList>
    </citation>
    <scope>NUCLEOTIDE SEQUENCE [LARGE SCALE GENOMIC DNA]</scope>
    <source>
        <strain evidence="1 2">OH11</strain>
    </source>
</reference>
<dbReference type="Gene3D" id="3.30.1330.40">
    <property type="entry name" value="RutC-like"/>
    <property type="match status" value="1"/>
</dbReference>
<name>A0A3N2RNA1_LYSEN</name>
<proteinExistence type="predicted"/>
<evidence type="ECO:0000313" key="1">
    <source>
        <dbReference type="EMBL" id="ROU08952.1"/>
    </source>
</evidence>
<dbReference type="AlphaFoldDB" id="A0A3N2RNA1"/>
<dbReference type="SUPFAM" id="SSF55298">
    <property type="entry name" value="YjgF-like"/>
    <property type="match status" value="1"/>
</dbReference>
<dbReference type="Pfam" id="PF01042">
    <property type="entry name" value="Ribonuc_L-PSP"/>
    <property type="match status" value="1"/>
</dbReference>
<protein>
    <recommendedName>
        <fullName evidence="3">RidA family protein</fullName>
    </recommendedName>
</protein>
<sequence>MACGCGAREGAAARAAAHARAPHNVIAMPGKDATAARVRNGGTRCRSAVMPKSLLPLLLFVPCAALAAPAGPHAAPPTREHFAPPGWEGSYRELHYTPVVRIGDRVIVSGIPTPDGADDEARARALFVELRKHLRSAGADLDDVVELQSFHVARDQAEFRERIAPVLKVHREFFKDHYPAWTAVAVSALYSKNASFELRAEAVIGSAKAPRATIGKP</sequence>
<evidence type="ECO:0000313" key="2">
    <source>
        <dbReference type="Proteomes" id="UP000275910"/>
    </source>
</evidence>
<dbReference type="EMBL" id="RCTY01000006">
    <property type="protein sequence ID" value="ROU08952.1"/>
    <property type="molecule type" value="Genomic_DNA"/>
</dbReference>
<evidence type="ECO:0008006" key="3">
    <source>
        <dbReference type="Google" id="ProtNLM"/>
    </source>
</evidence>
<organism evidence="1 2">
    <name type="scientific">Lysobacter enzymogenes</name>
    <dbReference type="NCBI Taxonomy" id="69"/>
    <lineage>
        <taxon>Bacteria</taxon>
        <taxon>Pseudomonadati</taxon>
        <taxon>Pseudomonadota</taxon>
        <taxon>Gammaproteobacteria</taxon>
        <taxon>Lysobacterales</taxon>
        <taxon>Lysobacteraceae</taxon>
        <taxon>Lysobacter</taxon>
    </lineage>
</organism>
<accession>A0A3N2RNA1</accession>
<dbReference type="Proteomes" id="UP000275910">
    <property type="component" value="Unassembled WGS sequence"/>
</dbReference>
<dbReference type="InterPro" id="IPR035959">
    <property type="entry name" value="RutC-like_sf"/>
</dbReference>
<dbReference type="InterPro" id="IPR006175">
    <property type="entry name" value="YjgF/YER057c/UK114"/>
</dbReference>